<keyword evidence="9" id="KW-0131">Cell cycle</keyword>
<feature type="domain" description="ABC3 transporter permease C-terminal" evidence="7">
    <location>
        <begin position="288"/>
        <end position="401"/>
    </location>
</feature>
<evidence type="ECO:0000256" key="5">
    <source>
        <dbReference type="ARBA" id="ARBA00023136"/>
    </source>
</evidence>
<evidence type="ECO:0000256" key="3">
    <source>
        <dbReference type="ARBA" id="ARBA00022692"/>
    </source>
</evidence>
<dbReference type="OrthoDB" id="1451596at2"/>
<evidence type="ECO:0000256" key="2">
    <source>
        <dbReference type="ARBA" id="ARBA00022475"/>
    </source>
</evidence>
<dbReference type="PROSITE" id="PS51257">
    <property type="entry name" value="PROKAR_LIPOPROTEIN"/>
    <property type="match status" value="1"/>
</dbReference>
<feature type="transmembrane region" description="Helical" evidence="6">
    <location>
        <begin position="375"/>
        <end position="400"/>
    </location>
</feature>
<evidence type="ECO:0000256" key="6">
    <source>
        <dbReference type="SAM" id="Phobius"/>
    </source>
</evidence>
<dbReference type="Pfam" id="PF12704">
    <property type="entry name" value="MacB_PCD"/>
    <property type="match status" value="2"/>
</dbReference>
<dbReference type="EMBL" id="LVXG01000078">
    <property type="protein sequence ID" value="OQP39912.1"/>
    <property type="molecule type" value="Genomic_DNA"/>
</dbReference>
<keyword evidence="5 6" id="KW-0472">Membrane</keyword>
<feature type="transmembrane region" description="Helical" evidence="6">
    <location>
        <begin position="669"/>
        <end position="689"/>
    </location>
</feature>
<protein>
    <submittedName>
        <fullName evidence="9">Cell division protein FtsX</fullName>
    </submittedName>
</protein>
<dbReference type="GO" id="GO:0005886">
    <property type="term" value="C:plasma membrane"/>
    <property type="evidence" value="ECO:0007669"/>
    <property type="project" value="UniProtKB-SubCell"/>
</dbReference>
<evidence type="ECO:0000256" key="1">
    <source>
        <dbReference type="ARBA" id="ARBA00004651"/>
    </source>
</evidence>
<dbReference type="PANTHER" id="PTHR30572:SF18">
    <property type="entry name" value="ABC-TYPE MACROLIDE FAMILY EXPORT SYSTEM PERMEASE COMPONENT 2"/>
    <property type="match status" value="1"/>
</dbReference>
<feature type="transmembrane region" description="Helical" evidence="6">
    <location>
        <begin position="752"/>
        <end position="773"/>
    </location>
</feature>
<evidence type="ECO:0000259" key="8">
    <source>
        <dbReference type="Pfam" id="PF12704"/>
    </source>
</evidence>
<gene>
    <name evidence="9" type="ORF">A4H97_16980</name>
</gene>
<keyword evidence="4 6" id="KW-1133">Transmembrane helix</keyword>
<dbReference type="GO" id="GO:0051301">
    <property type="term" value="P:cell division"/>
    <property type="evidence" value="ECO:0007669"/>
    <property type="project" value="UniProtKB-KW"/>
</dbReference>
<keyword evidence="2" id="KW-1003">Cell membrane</keyword>
<proteinExistence type="predicted"/>
<feature type="transmembrane region" description="Helical" evidence="6">
    <location>
        <begin position="421"/>
        <end position="445"/>
    </location>
</feature>
<dbReference type="STRING" id="354355.SAMN05660816_02141"/>
<feature type="transmembrane region" description="Helical" evidence="6">
    <location>
        <begin position="283"/>
        <end position="304"/>
    </location>
</feature>
<sequence length="792" mass="88947">MLKNYFKIAFRNLWRHRVFSFINIMGLTVGMTACLLIFLYVRFELSYDTFHPKADRIYRMVTDLKTPSETIHPSGPAWAVGPHLQFDLPEVEAFTRVNYDNLLVRKGDIKFNETGTIWADSAFFSIFNFPLLKGDVRTALVQPFSIVLSETAAKKYFGKQDPMGQTLLVTGEGKPALVTGVMKDMPENTLIKSDVVMSITTITQKFWKGLDDEWGSYGALTYVLLKPGTYAQTLQKKLPAFLEKWNGKEMRSSQMFPTLLLEPLKDVYLKSTRDDSKGNMMNVYVFSIIALFILVIACINFINLTTARASERAKEVGIRKVAGAVRSQLARQFIGESVIICLIAFLLTLGFSSLLLSSFNQLAGKIISTGIFSNISLLFLLLGIALIIGLLAGIYPAFILSAFKPIMVLKGRFATGAKGSILRKSLVITQFAISTALIIGTIIVYSQMKFMRSRDLGFNKDQVLVVETNGDNKRETLQKLVANLPNVKSTTLSGSVPGGGHQGAYSQVENAKGDLQIANLDLYFVDFDYIPLYDIKMAAGRPFDRTYKTDSNNAMILNEAAVKILGYSSPAQAIGRRFKQWGHEGQIIGVIKDFNYHSLQSPIKPLTMRMEWDRFRLLSVKVNPTNVQTTITAIEKLFRTTIPNRPFSYYFMDEFFDRQYRSEERFGRLFLNFAALAIFISCLGLLGLASYSTMQRTREIGIRKVMGASVSNIINLLSKEFLKLVIISFFIAAPVAWYFMNKWLLDFAYRTSISWWIFAAAGTLAVLIALLTISLQAFKAAIANPVKSLRTE</sequence>
<keyword evidence="9" id="KW-0132">Cell division</keyword>
<dbReference type="InterPro" id="IPR025857">
    <property type="entry name" value="MacB_PCD"/>
</dbReference>
<feature type="transmembrane region" description="Helical" evidence="6">
    <location>
        <begin position="21"/>
        <end position="41"/>
    </location>
</feature>
<evidence type="ECO:0000259" key="7">
    <source>
        <dbReference type="Pfam" id="PF02687"/>
    </source>
</evidence>
<comment type="subcellular location">
    <subcellularLocation>
        <location evidence="1">Cell membrane</location>
        <topology evidence="1">Multi-pass membrane protein</topology>
    </subcellularLocation>
</comment>
<feature type="transmembrane region" description="Helical" evidence="6">
    <location>
        <begin position="721"/>
        <end position="740"/>
    </location>
</feature>
<comment type="caution">
    <text evidence="9">The sequence shown here is derived from an EMBL/GenBank/DDBJ whole genome shotgun (WGS) entry which is preliminary data.</text>
</comment>
<dbReference type="PANTHER" id="PTHR30572">
    <property type="entry name" value="MEMBRANE COMPONENT OF TRANSPORTER-RELATED"/>
    <property type="match status" value="1"/>
</dbReference>
<organism evidence="9 10">
    <name type="scientific">Niastella yeongjuensis</name>
    <dbReference type="NCBI Taxonomy" id="354355"/>
    <lineage>
        <taxon>Bacteria</taxon>
        <taxon>Pseudomonadati</taxon>
        <taxon>Bacteroidota</taxon>
        <taxon>Chitinophagia</taxon>
        <taxon>Chitinophagales</taxon>
        <taxon>Chitinophagaceae</taxon>
        <taxon>Niastella</taxon>
    </lineage>
</organism>
<evidence type="ECO:0000256" key="4">
    <source>
        <dbReference type="ARBA" id="ARBA00022989"/>
    </source>
</evidence>
<dbReference type="Pfam" id="PF02687">
    <property type="entry name" value="FtsX"/>
    <property type="match status" value="2"/>
</dbReference>
<name>A0A1V9E1D6_9BACT</name>
<feature type="domain" description="ABC3 transporter permease C-terminal" evidence="7">
    <location>
        <begin position="673"/>
        <end position="785"/>
    </location>
</feature>
<dbReference type="Proteomes" id="UP000192610">
    <property type="component" value="Unassembled WGS sequence"/>
</dbReference>
<evidence type="ECO:0000313" key="9">
    <source>
        <dbReference type="EMBL" id="OQP39912.1"/>
    </source>
</evidence>
<feature type="domain" description="MacB-like periplasmic core" evidence="8">
    <location>
        <begin position="20"/>
        <end position="239"/>
    </location>
</feature>
<feature type="domain" description="MacB-like periplasmic core" evidence="8">
    <location>
        <begin position="432"/>
        <end position="631"/>
    </location>
</feature>
<dbReference type="InterPro" id="IPR050250">
    <property type="entry name" value="Macrolide_Exporter_MacB"/>
</dbReference>
<dbReference type="AlphaFoldDB" id="A0A1V9E1D6"/>
<evidence type="ECO:0000313" key="10">
    <source>
        <dbReference type="Proteomes" id="UP000192610"/>
    </source>
</evidence>
<dbReference type="GO" id="GO:0022857">
    <property type="term" value="F:transmembrane transporter activity"/>
    <property type="evidence" value="ECO:0007669"/>
    <property type="project" value="TreeGrafter"/>
</dbReference>
<keyword evidence="3 6" id="KW-0812">Transmembrane</keyword>
<keyword evidence="10" id="KW-1185">Reference proteome</keyword>
<dbReference type="RefSeq" id="WP_081204415.1">
    <property type="nucleotide sequence ID" value="NZ_FOCZ01000003.1"/>
</dbReference>
<feature type="transmembrane region" description="Helical" evidence="6">
    <location>
        <begin position="333"/>
        <end position="355"/>
    </location>
</feature>
<reference evidence="10" key="1">
    <citation type="submission" date="2016-04" db="EMBL/GenBank/DDBJ databases">
        <authorList>
            <person name="Chen L."/>
            <person name="Zhuang W."/>
            <person name="Wang G."/>
        </authorList>
    </citation>
    <scope>NUCLEOTIDE SEQUENCE [LARGE SCALE GENOMIC DNA]</scope>
    <source>
        <strain evidence="10">17621</strain>
    </source>
</reference>
<accession>A0A1V9E1D6</accession>
<dbReference type="InterPro" id="IPR003838">
    <property type="entry name" value="ABC3_permease_C"/>
</dbReference>